<keyword evidence="3" id="KW-0804">Transcription</keyword>
<keyword evidence="2" id="KW-0238">DNA-binding</keyword>
<dbReference type="EMBL" id="BSNJ01000007">
    <property type="protein sequence ID" value="GLQ21917.1"/>
    <property type="molecule type" value="Genomic_DNA"/>
</dbReference>
<keyword evidence="1" id="KW-0805">Transcription regulation</keyword>
<evidence type="ECO:0000313" key="6">
    <source>
        <dbReference type="Proteomes" id="UP001161390"/>
    </source>
</evidence>
<dbReference type="InterPro" id="IPR019885">
    <property type="entry name" value="Tscrpt_reg_HTH_AsnC-type_CS"/>
</dbReference>
<evidence type="ECO:0000256" key="1">
    <source>
        <dbReference type="ARBA" id="ARBA00023015"/>
    </source>
</evidence>
<sequence>MDAFDTAILDIIQSDAGLSHEAIGQRVNLSASSVRRRITNLKRDGVIERDVSIVNVEQFGVLLITSVILNEETPEIYNELDTIFAEQKLVKQSYHVSGESDYIIIVHASSMQSYEEWARAVLMSNAYINRFNTTVVYSRRKFDTSVTTR</sequence>
<evidence type="ECO:0000313" key="5">
    <source>
        <dbReference type="EMBL" id="GLQ21917.1"/>
    </source>
</evidence>
<dbReference type="InterPro" id="IPR036390">
    <property type="entry name" value="WH_DNA-bd_sf"/>
</dbReference>
<reference evidence="5" key="1">
    <citation type="journal article" date="2014" name="Int. J. Syst. Evol. Microbiol.">
        <title>Complete genome of a new Firmicutes species belonging to the dominant human colonic microbiota ('Ruminococcus bicirculans') reveals two chromosomes and a selective capacity to utilize plant glucans.</title>
        <authorList>
            <consortium name="NISC Comparative Sequencing Program"/>
            <person name="Wegmann U."/>
            <person name="Louis P."/>
            <person name="Goesmann A."/>
            <person name="Henrissat B."/>
            <person name="Duncan S.H."/>
            <person name="Flint H.J."/>
        </authorList>
    </citation>
    <scope>NUCLEOTIDE SEQUENCE</scope>
    <source>
        <strain evidence="5">NBRC 108216</strain>
    </source>
</reference>
<reference evidence="5" key="2">
    <citation type="submission" date="2023-01" db="EMBL/GenBank/DDBJ databases">
        <title>Draft genome sequence of Algimonas porphyrae strain NBRC 108216.</title>
        <authorList>
            <person name="Sun Q."/>
            <person name="Mori K."/>
        </authorList>
    </citation>
    <scope>NUCLEOTIDE SEQUENCE</scope>
    <source>
        <strain evidence="5">NBRC 108216</strain>
    </source>
</reference>
<dbReference type="Gene3D" id="3.30.70.920">
    <property type="match status" value="1"/>
</dbReference>
<evidence type="ECO:0000256" key="2">
    <source>
        <dbReference type="ARBA" id="ARBA00023125"/>
    </source>
</evidence>
<proteinExistence type="predicted"/>
<feature type="domain" description="HTH asnC-type" evidence="4">
    <location>
        <begin position="1"/>
        <end position="62"/>
    </location>
</feature>
<dbReference type="InterPro" id="IPR019888">
    <property type="entry name" value="Tscrpt_reg_AsnC-like"/>
</dbReference>
<dbReference type="Pfam" id="PF01037">
    <property type="entry name" value="AsnC_trans_reg"/>
    <property type="match status" value="1"/>
</dbReference>
<keyword evidence="6" id="KW-1185">Reference proteome</keyword>
<dbReference type="SMART" id="SM00344">
    <property type="entry name" value="HTH_ASNC"/>
    <property type="match status" value="1"/>
</dbReference>
<dbReference type="SUPFAM" id="SSF46785">
    <property type="entry name" value="Winged helix' DNA-binding domain"/>
    <property type="match status" value="1"/>
</dbReference>
<dbReference type="PRINTS" id="PR00033">
    <property type="entry name" value="HTHASNC"/>
</dbReference>
<dbReference type="InterPro" id="IPR019887">
    <property type="entry name" value="Tscrpt_reg_AsnC/Lrp_C"/>
</dbReference>
<gene>
    <name evidence="5" type="ORF">GCM10007854_28720</name>
</gene>
<dbReference type="PROSITE" id="PS50956">
    <property type="entry name" value="HTH_ASNC_2"/>
    <property type="match status" value="1"/>
</dbReference>
<dbReference type="InterPro" id="IPR011008">
    <property type="entry name" value="Dimeric_a/b-barrel"/>
</dbReference>
<evidence type="ECO:0000259" key="4">
    <source>
        <dbReference type="PROSITE" id="PS50956"/>
    </source>
</evidence>
<dbReference type="InterPro" id="IPR000485">
    <property type="entry name" value="AsnC-type_HTH_dom"/>
</dbReference>
<accession>A0ABQ5V4K3</accession>
<dbReference type="InterPro" id="IPR036388">
    <property type="entry name" value="WH-like_DNA-bd_sf"/>
</dbReference>
<dbReference type="RefSeq" id="WP_284373978.1">
    <property type="nucleotide sequence ID" value="NZ_BSNJ01000007.1"/>
</dbReference>
<dbReference type="PANTHER" id="PTHR30154:SF34">
    <property type="entry name" value="TRANSCRIPTIONAL REGULATOR AZLB"/>
    <property type="match status" value="1"/>
</dbReference>
<dbReference type="Proteomes" id="UP001161390">
    <property type="component" value="Unassembled WGS sequence"/>
</dbReference>
<organism evidence="5 6">
    <name type="scientific">Algimonas porphyrae</name>
    <dbReference type="NCBI Taxonomy" id="1128113"/>
    <lineage>
        <taxon>Bacteria</taxon>
        <taxon>Pseudomonadati</taxon>
        <taxon>Pseudomonadota</taxon>
        <taxon>Alphaproteobacteria</taxon>
        <taxon>Maricaulales</taxon>
        <taxon>Robiginitomaculaceae</taxon>
        <taxon>Algimonas</taxon>
    </lineage>
</organism>
<protein>
    <submittedName>
        <fullName evidence="5">AsnC family transcriptional regulator</fullName>
    </submittedName>
</protein>
<evidence type="ECO:0000256" key="3">
    <source>
        <dbReference type="ARBA" id="ARBA00023163"/>
    </source>
</evidence>
<dbReference type="Pfam" id="PF13412">
    <property type="entry name" value="HTH_24"/>
    <property type="match status" value="1"/>
</dbReference>
<dbReference type="PROSITE" id="PS00519">
    <property type="entry name" value="HTH_ASNC_1"/>
    <property type="match status" value="1"/>
</dbReference>
<comment type="caution">
    <text evidence="5">The sequence shown here is derived from an EMBL/GenBank/DDBJ whole genome shotgun (WGS) entry which is preliminary data.</text>
</comment>
<dbReference type="SUPFAM" id="SSF54909">
    <property type="entry name" value="Dimeric alpha+beta barrel"/>
    <property type="match status" value="1"/>
</dbReference>
<dbReference type="Gene3D" id="1.10.10.10">
    <property type="entry name" value="Winged helix-like DNA-binding domain superfamily/Winged helix DNA-binding domain"/>
    <property type="match status" value="1"/>
</dbReference>
<dbReference type="PANTHER" id="PTHR30154">
    <property type="entry name" value="LEUCINE-RESPONSIVE REGULATORY PROTEIN"/>
    <property type="match status" value="1"/>
</dbReference>
<name>A0ABQ5V4K3_9PROT</name>